<gene>
    <name evidence="1" type="ORF">M8542_04215</name>
</gene>
<keyword evidence="2" id="KW-1185">Reference proteome</keyword>
<name>A0A9X2N7F4_9PSEU</name>
<evidence type="ECO:0000313" key="1">
    <source>
        <dbReference type="EMBL" id="MCR6482013.1"/>
    </source>
</evidence>
<dbReference type="InterPro" id="IPR014719">
    <property type="entry name" value="Ribosomal_bL12_C/ClpS-like"/>
</dbReference>
<dbReference type="AlphaFoldDB" id="A0A9X2N7F4"/>
<dbReference type="SUPFAM" id="SSF54736">
    <property type="entry name" value="ClpS-like"/>
    <property type="match status" value="1"/>
</dbReference>
<accession>A0A9X2N7F4</accession>
<evidence type="ECO:0008006" key="3">
    <source>
        <dbReference type="Google" id="ProtNLM"/>
    </source>
</evidence>
<protein>
    <recommendedName>
        <fullName evidence="3">Ribosomal protein L7/L12 C-terminal domain-containing protein</fullName>
    </recommendedName>
</protein>
<comment type="caution">
    <text evidence="1">The sequence shown here is derived from an EMBL/GenBank/DDBJ whole genome shotgun (WGS) entry which is preliminary data.</text>
</comment>
<proteinExistence type="predicted"/>
<dbReference type="Gene3D" id="3.30.1390.10">
    <property type="match status" value="1"/>
</dbReference>
<dbReference type="RefSeq" id="WP_257918658.1">
    <property type="nucleotide sequence ID" value="NZ_JAMXQV010000002.1"/>
</dbReference>
<organism evidence="1 2">
    <name type="scientific">Amycolatopsis iheyensis</name>
    <dbReference type="NCBI Taxonomy" id="2945988"/>
    <lineage>
        <taxon>Bacteria</taxon>
        <taxon>Bacillati</taxon>
        <taxon>Actinomycetota</taxon>
        <taxon>Actinomycetes</taxon>
        <taxon>Pseudonocardiales</taxon>
        <taxon>Pseudonocardiaceae</taxon>
        <taxon>Amycolatopsis</taxon>
    </lineage>
</organism>
<evidence type="ECO:0000313" key="2">
    <source>
        <dbReference type="Proteomes" id="UP001144096"/>
    </source>
</evidence>
<sequence>MDYGMLLLGIVLLVAVVGLSSSTTERRLSRRLDRMERKLDAIVTQLGVTVEEPGLAEVTALVREGKKIQAIKTYREHTGADLKEARDAVERLA</sequence>
<dbReference type="Proteomes" id="UP001144096">
    <property type="component" value="Unassembled WGS sequence"/>
</dbReference>
<dbReference type="EMBL" id="JAMXQV010000002">
    <property type="protein sequence ID" value="MCR6482013.1"/>
    <property type="molecule type" value="Genomic_DNA"/>
</dbReference>
<reference evidence="1" key="1">
    <citation type="submission" date="2022-06" db="EMBL/GenBank/DDBJ databases">
        <title>Amycolatopsis iheyaensis sp. nov., a new species of the genus Amycolatopsis isolated from soil in Iheya island, Japan.</title>
        <authorList>
            <person name="Ngamcharungchit C."/>
            <person name="Kanto H."/>
            <person name="Take A."/>
            <person name="Intra B."/>
            <person name="Matsumoto A."/>
            <person name="Panbangred W."/>
            <person name="Inahashi Y."/>
        </authorList>
    </citation>
    <scope>NUCLEOTIDE SEQUENCE</scope>
    <source>
        <strain evidence="1">OK19-0408</strain>
    </source>
</reference>